<evidence type="ECO:0000313" key="2">
    <source>
        <dbReference type="Proteomes" id="UP001597540"/>
    </source>
</evidence>
<organism evidence="1 2">
    <name type="scientific">Paenibacillus shunpengii</name>
    <dbReference type="NCBI Taxonomy" id="2054424"/>
    <lineage>
        <taxon>Bacteria</taxon>
        <taxon>Bacillati</taxon>
        <taxon>Bacillota</taxon>
        <taxon>Bacilli</taxon>
        <taxon>Bacillales</taxon>
        <taxon>Paenibacillaceae</taxon>
        <taxon>Paenibacillus</taxon>
    </lineage>
</organism>
<dbReference type="Proteomes" id="UP001597540">
    <property type="component" value="Unassembled WGS sequence"/>
</dbReference>
<dbReference type="InterPro" id="IPR022555">
    <property type="entry name" value="DUF2577"/>
</dbReference>
<sequence length="118" mass="12569">MSANKLLDTIKKAGIKGVAAGNPVSILQGKVTSLNPLVVTVEQRLAIPEDFLIVPESLTRYEIDLSHTHGLYGGSDTQEALTSKIVIREGLKFGDAVLLLQAQGGQDFIILDKVVSGI</sequence>
<reference evidence="2" key="1">
    <citation type="journal article" date="2019" name="Int. J. Syst. Evol. Microbiol.">
        <title>The Global Catalogue of Microorganisms (GCM) 10K type strain sequencing project: providing services to taxonomists for standard genome sequencing and annotation.</title>
        <authorList>
            <consortium name="The Broad Institute Genomics Platform"/>
            <consortium name="The Broad Institute Genome Sequencing Center for Infectious Disease"/>
            <person name="Wu L."/>
            <person name="Ma J."/>
        </authorList>
    </citation>
    <scope>NUCLEOTIDE SEQUENCE [LARGE SCALE GENOMIC DNA]</scope>
    <source>
        <strain evidence="2">KCTC 33849</strain>
    </source>
</reference>
<keyword evidence="2" id="KW-1185">Reference proteome</keyword>
<comment type="caution">
    <text evidence="1">The sequence shown here is derived from an EMBL/GenBank/DDBJ whole genome shotgun (WGS) entry which is preliminary data.</text>
</comment>
<dbReference type="RefSeq" id="WP_379265388.1">
    <property type="nucleotide sequence ID" value="NZ_JBHUMJ010000020.1"/>
</dbReference>
<evidence type="ECO:0000313" key="1">
    <source>
        <dbReference type="EMBL" id="MFD2703822.1"/>
    </source>
</evidence>
<accession>A0ABW5SY79</accession>
<protein>
    <submittedName>
        <fullName evidence="1">DUF2577 domain-containing protein</fullName>
    </submittedName>
</protein>
<dbReference type="EMBL" id="JBHUMJ010000020">
    <property type="protein sequence ID" value="MFD2703822.1"/>
    <property type="molecule type" value="Genomic_DNA"/>
</dbReference>
<name>A0ABW5SY79_9BACL</name>
<gene>
    <name evidence="1" type="ORF">ACFSVM_25665</name>
</gene>
<proteinExistence type="predicted"/>
<dbReference type="Pfam" id="PF10844">
    <property type="entry name" value="DUF2577"/>
    <property type="match status" value="1"/>
</dbReference>